<keyword evidence="2" id="KW-1185">Reference proteome</keyword>
<organism evidence="1 2">
    <name type="scientific">Vreelandella aquamarina</name>
    <dbReference type="NCBI Taxonomy" id="77097"/>
    <lineage>
        <taxon>Bacteria</taxon>
        <taxon>Pseudomonadati</taxon>
        <taxon>Pseudomonadota</taxon>
        <taxon>Gammaproteobacteria</taxon>
        <taxon>Oceanospirillales</taxon>
        <taxon>Halomonadaceae</taxon>
        <taxon>Vreelandella</taxon>
    </lineage>
</organism>
<accession>A0ACC5W008</accession>
<evidence type="ECO:0000313" key="2">
    <source>
        <dbReference type="Proteomes" id="UP001319846"/>
    </source>
</evidence>
<reference evidence="1" key="1">
    <citation type="submission" date="2020-06" db="EMBL/GenBank/DDBJ databases">
        <title>Whole Genome Sequence of Halomonas aquamarina MB598.</title>
        <authorList>
            <person name="Pervaiz M."/>
            <person name="Fariq A."/>
            <person name="Yasmin A."/>
            <person name="Welch M."/>
        </authorList>
    </citation>
    <scope>NUCLEOTIDE SEQUENCE</scope>
    <source>
        <strain evidence="1">MB598</strain>
    </source>
</reference>
<comment type="caution">
    <text evidence="1">The sequence shown here is derived from an EMBL/GenBank/DDBJ whole genome shotgun (WGS) entry which is preliminary data.</text>
</comment>
<sequence>HGSATSKRLLEEENIEECDIFCALTNDDEVNIMSSLLAKRLGAKKVLTLINNAAYVDLVQGGEIDIAISPQQATIGSLLTHVRRGDIVNV</sequence>
<dbReference type="EMBL" id="JABYQT010000051">
    <property type="protein sequence ID" value="MBZ5489282.1"/>
    <property type="molecule type" value="Genomic_DNA"/>
</dbReference>
<gene>
    <name evidence="1" type="ORF">HW452_17375</name>
</gene>
<protein>
    <submittedName>
        <fullName evidence="1">NAD-binding protein</fullName>
    </submittedName>
</protein>
<feature type="non-terminal residue" evidence="1">
    <location>
        <position position="90"/>
    </location>
</feature>
<proteinExistence type="predicted"/>
<feature type="non-terminal residue" evidence="1">
    <location>
        <position position="1"/>
    </location>
</feature>
<dbReference type="Proteomes" id="UP001319846">
    <property type="component" value="Unassembled WGS sequence"/>
</dbReference>
<name>A0ACC5W008_9GAMM</name>
<evidence type="ECO:0000313" key="1">
    <source>
        <dbReference type="EMBL" id="MBZ5489282.1"/>
    </source>
</evidence>